<reference evidence="2 3" key="1">
    <citation type="submission" date="2020-08" db="EMBL/GenBank/DDBJ databases">
        <title>Croceimicrobium hydrocarbonivorans gen. nov., sp. nov., a novel marine bacterium isolated from a bacterial consortium that degrades polyethylene terephthalate.</title>
        <authorList>
            <person name="Liu R."/>
        </authorList>
    </citation>
    <scope>NUCLEOTIDE SEQUENCE [LARGE SCALE GENOMIC DNA]</scope>
    <source>
        <strain evidence="2 3">A20-9</strain>
    </source>
</reference>
<evidence type="ECO:0000313" key="3">
    <source>
        <dbReference type="Proteomes" id="UP000516305"/>
    </source>
</evidence>
<accession>A0A7H0VAT9</accession>
<evidence type="ECO:0000256" key="1">
    <source>
        <dbReference type="SAM" id="Phobius"/>
    </source>
</evidence>
<organism evidence="2 3">
    <name type="scientific">Croceimicrobium hydrocarbonivorans</name>
    <dbReference type="NCBI Taxonomy" id="2761580"/>
    <lineage>
        <taxon>Bacteria</taxon>
        <taxon>Pseudomonadati</taxon>
        <taxon>Bacteroidota</taxon>
        <taxon>Flavobacteriia</taxon>
        <taxon>Flavobacteriales</taxon>
        <taxon>Owenweeksiaceae</taxon>
        <taxon>Croceimicrobium</taxon>
    </lineage>
</organism>
<dbReference type="KEGG" id="chyd:H4K34_10640"/>
<dbReference type="Proteomes" id="UP000516305">
    <property type="component" value="Chromosome"/>
</dbReference>
<evidence type="ECO:0000313" key="2">
    <source>
        <dbReference type="EMBL" id="QNR22837.1"/>
    </source>
</evidence>
<keyword evidence="1" id="KW-1133">Transmembrane helix</keyword>
<dbReference type="PANTHER" id="PTHR31876">
    <property type="entry name" value="COV-LIKE PROTEIN 1"/>
    <property type="match status" value="1"/>
</dbReference>
<sequence>MRSIIKYLLQGLLIVAPMGITVYVIYESFLVLDGLITFETPGLGILVVLVGITLIGFVASHLISERLKFWMDRQIRKAPVISLIYTAVTDVLNALVGEKRSFKYPVLVQLDNDPAVKRIGFVTHRGFGKQAELEEDYLTVYCPHSYAISGNVFLVAKERVENLDLPAADVMKYVISGGVTRIQDESKKDQ</sequence>
<protein>
    <submittedName>
        <fullName evidence="2">DUF502 domain-containing protein</fullName>
    </submittedName>
</protein>
<dbReference type="PANTHER" id="PTHR31876:SF26">
    <property type="entry name" value="PROTEIN LIKE COV 2"/>
    <property type="match status" value="1"/>
</dbReference>
<dbReference type="RefSeq" id="WP_210757404.1">
    <property type="nucleotide sequence ID" value="NZ_CP060139.1"/>
</dbReference>
<feature type="transmembrane region" description="Helical" evidence="1">
    <location>
        <begin position="42"/>
        <end position="63"/>
    </location>
</feature>
<dbReference type="InterPro" id="IPR007462">
    <property type="entry name" value="COV1-like"/>
</dbReference>
<gene>
    <name evidence="2" type="ORF">H4K34_10640</name>
</gene>
<dbReference type="EMBL" id="CP060139">
    <property type="protein sequence ID" value="QNR22837.1"/>
    <property type="molecule type" value="Genomic_DNA"/>
</dbReference>
<keyword evidence="3" id="KW-1185">Reference proteome</keyword>
<feature type="transmembrane region" description="Helical" evidence="1">
    <location>
        <begin position="7"/>
        <end position="26"/>
    </location>
</feature>
<keyword evidence="1" id="KW-0812">Transmembrane</keyword>
<dbReference type="AlphaFoldDB" id="A0A7H0VAT9"/>
<dbReference type="Pfam" id="PF04367">
    <property type="entry name" value="DUF502"/>
    <property type="match status" value="1"/>
</dbReference>
<proteinExistence type="predicted"/>
<name>A0A7H0VAT9_9FLAO</name>
<keyword evidence="1" id="KW-0472">Membrane</keyword>